<feature type="transmembrane region" description="Helical" evidence="6">
    <location>
        <begin position="25"/>
        <end position="47"/>
    </location>
</feature>
<dbReference type="PANTHER" id="PTHR35007:SF3">
    <property type="entry name" value="POSSIBLE CONSERVED ALANINE RICH MEMBRANE PROTEIN"/>
    <property type="match status" value="1"/>
</dbReference>
<evidence type="ECO:0000313" key="9">
    <source>
        <dbReference type="Proteomes" id="UP000271626"/>
    </source>
</evidence>
<evidence type="ECO:0000256" key="5">
    <source>
        <dbReference type="ARBA" id="ARBA00023136"/>
    </source>
</evidence>
<keyword evidence="3 6" id="KW-0812">Transmembrane</keyword>
<dbReference type="Pfam" id="PF00482">
    <property type="entry name" value="T2SSF"/>
    <property type="match status" value="1"/>
</dbReference>
<gene>
    <name evidence="8" type="ORF">NCTC10741_02013</name>
</gene>
<protein>
    <submittedName>
        <fullName evidence="8">Bacterial type II secretion system protein F domain</fullName>
    </submittedName>
</protein>
<keyword evidence="5 6" id="KW-0472">Membrane</keyword>
<dbReference type="PANTHER" id="PTHR35007">
    <property type="entry name" value="INTEGRAL MEMBRANE PROTEIN-RELATED"/>
    <property type="match status" value="1"/>
</dbReference>
<sequence length="218" mass="21633">MVAGHCGPGRGDRSGGTGVSGHGPLAAALALLAAALLVLPVAARAAVSATVSGEVARLRGVWLPRRAAASDPFEAAAAYDLFAVCLRAGMPTADAARAVAVGAPPALAEILTRAAEMLALGSDAETAWRTESVDPQVVGLTRMLRRSARAGSSPAAGLADLARTERAQAEDRAVAAGERAGVAVAGPLGLCFLPAFVCLGIVPVVMGLAGKVLGEGLL</sequence>
<accession>A0A3P8L6L6</accession>
<organism evidence="8 9">
    <name type="scientific">Tsukamurella paurometabola</name>
    <name type="common">Corynebacterium paurometabolum</name>
    <dbReference type="NCBI Taxonomy" id="2061"/>
    <lineage>
        <taxon>Bacteria</taxon>
        <taxon>Bacillati</taxon>
        <taxon>Actinomycetota</taxon>
        <taxon>Actinomycetes</taxon>
        <taxon>Mycobacteriales</taxon>
        <taxon>Tsukamurellaceae</taxon>
        <taxon>Tsukamurella</taxon>
    </lineage>
</organism>
<comment type="subcellular location">
    <subcellularLocation>
        <location evidence="1">Cell membrane</location>
        <topology evidence="1">Multi-pass membrane protein</topology>
    </subcellularLocation>
</comment>
<dbReference type="GO" id="GO:0005886">
    <property type="term" value="C:plasma membrane"/>
    <property type="evidence" value="ECO:0007669"/>
    <property type="project" value="UniProtKB-SubCell"/>
</dbReference>
<evidence type="ECO:0000256" key="6">
    <source>
        <dbReference type="SAM" id="Phobius"/>
    </source>
</evidence>
<proteinExistence type="predicted"/>
<evidence type="ECO:0000256" key="2">
    <source>
        <dbReference type="ARBA" id="ARBA00022475"/>
    </source>
</evidence>
<evidence type="ECO:0000259" key="7">
    <source>
        <dbReference type="Pfam" id="PF00482"/>
    </source>
</evidence>
<dbReference type="Proteomes" id="UP000271626">
    <property type="component" value="Chromosome"/>
</dbReference>
<dbReference type="EMBL" id="LR131273">
    <property type="protein sequence ID" value="VDR38881.1"/>
    <property type="molecule type" value="Genomic_DNA"/>
</dbReference>
<keyword evidence="4 6" id="KW-1133">Transmembrane helix</keyword>
<dbReference type="AlphaFoldDB" id="A0A3P8L6L6"/>
<reference evidence="8 9" key="1">
    <citation type="submission" date="2018-12" db="EMBL/GenBank/DDBJ databases">
        <authorList>
            <consortium name="Pathogen Informatics"/>
        </authorList>
    </citation>
    <scope>NUCLEOTIDE SEQUENCE [LARGE SCALE GENOMIC DNA]</scope>
    <source>
        <strain evidence="8 9">NCTC10741</strain>
    </source>
</reference>
<dbReference type="InterPro" id="IPR018076">
    <property type="entry name" value="T2SS_GspF_dom"/>
</dbReference>
<feature type="domain" description="Type II secretion system protein GspF" evidence="7">
    <location>
        <begin position="79"/>
        <end position="198"/>
    </location>
</feature>
<evidence type="ECO:0000256" key="3">
    <source>
        <dbReference type="ARBA" id="ARBA00022692"/>
    </source>
</evidence>
<name>A0A3P8L6L6_TSUPA</name>
<evidence type="ECO:0000256" key="4">
    <source>
        <dbReference type="ARBA" id="ARBA00022989"/>
    </source>
</evidence>
<evidence type="ECO:0000256" key="1">
    <source>
        <dbReference type="ARBA" id="ARBA00004651"/>
    </source>
</evidence>
<keyword evidence="2" id="KW-1003">Cell membrane</keyword>
<evidence type="ECO:0000313" key="8">
    <source>
        <dbReference type="EMBL" id="VDR38881.1"/>
    </source>
</evidence>
<feature type="transmembrane region" description="Helical" evidence="6">
    <location>
        <begin position="188"/>
        <end position="209"/>
    </location>
</feature>